<protein>
    <submittedName>
        <fullName evidence="2">Uncharacterized protein</fullName>
    </submittedName>
</protein>
<dbReference type="AlphaFoldDB" id="A0A448XJT4"/>
<name>A0A448XJT4_9PLAT</name>
<dbReference type="EMBL" id="CAAALY010257681">
    <property type="protein sequence ID" value="VEL38364.1"/>
    <property type="molecule type" value="Genomic_DNA"/>
</dbReference>
<keyword evidence="3" id="KW-1185">Reference proteome</keyword>
<proteinExistence type="predicted"/>
<reference evidence="2" key="1">
    <citation type="submission" date="2018-11" db="EMBL/GenBank/DDBJ databases">
        <authorList>
            <consortium name="Pathogen Informatics"/>
        </authorList>
    </citation>
    <scope>NUCLEOTIDE SEQUENCE</scope>
</reference>
<gene>
    <name evidence="2" type="ORF">PXEA_LOCUS31804</name>
</gene>
<evidence type="ECO:0000313" key="3">
    <source>
        <dbReference type="Proteomes" id="UP000784294"/>
    </source>
</evidence>
<dbReference type="Proteomes" id="UP000784294">
    <property type="component" value="Unassembled WGS sequence"/>
</dbReference>
<organism evidence="2 3">
    <name type="scientific">Protopolystoma xenopodis</name>
    <dbReference type="NCBI Taxonomy" id="117903"/>
    <lineage>
        <taxon>Eukaryota</taxon>
        <taxon>Metazoa</taxon>
        <taxon>Spiralia</taxon>
        <taxon>Lophotrochozoa</taxon>
        <taxon>Platyhelminthes</taxon>
        <taxon>Monogenea</taxon>
        <taxon>Polyopisthocotylea</taxon>
        <taxon>Polystomatidea</taxon>
        <taxon>Polystomatidae</taxon>
        <taxon>Protopolystoma</taxon>
    </lineage>
</organism>
<feature type="coiled-coil region" evidence="1">
    <location>
        <begin position="81"/>
        <end position="208"/>
    </location>
</feature>
<sequence>MEAEARLRVLTKERAGYMQRMTQLETKRDEAIREAALINGRASAEREVTLARNRELAEIREERDAIRRELYDLGQLRLADLAEKQNELVQLRARLREVETQGQAKLEQTTMELERLREELENLQVTGLNVTLHSFPFCPCNRQTEVQLSQASELNQKANNRQLKRQVTELEDHMESYTRKVVDLEHQASDLEAELSRTKAQLVAVRKAGQTAYRAGQARAMEDWSSIGHSFGGAVSGELDCMDDQAVEEAMDATTSPVGKYSEVPSVAKRMIDRLVKMPSSTTSAAVADMK</sequence>
<comment type="caution">
    <text evidence="2">The sequence shown here is derived from an EMBL/GenBank/DDBJ whole genome shotgun (WGS) entry which is preliminary data.</text>
</comment>
<accession>A0A448XJT4</accession>
<keyword evidence="1" id="KW-0175">Coiled coil</keyword>
<feature type="coiled-coil region" evidence="1">
    <location>
        <begin position="7"/>
        <end position="34"/>
    </location>
</feature>
<dbReference type="OrthoDB" id="2505895at2759"/>
<evidence type="ECO:0000313" key="2">
    <source>
        <dbReference type="EMBL" id="VEL38364.1"/>
    </source>
</evidence>
<evidence type="ECO:0000256" key="1">
    <source>
        <dbReference type="SAM" id="Coils"/>
    </source>
</evidence>